<dbReference type="RefSeq" id="WP_016251397.1">
    <property type="nucleotide sequence ID" value="NZ_ASWI01000004.1"/>
</dbReference>
<reference evidence="2 3" key="1">
    <citation type="submission" date="2013-10" db="EMBL/GenBank/DDBJ databases">
        <title>The Genome Sequence of Enterococcus cecorum DSM 20682 (= ATCC 43198) (Illumina assembly).</title>
        <authorList>
            <consortium name="The Broad Institute Genomics Platform"/>
            <consortium name="The Broad Institute Genome Sequencing Center for Infectious Disease"/>
            <person name="Earl A."/>
            <person name="Russ C."/>
            <person name="Gilmore M."/>
            <person name="Surin D."/>
            <person name="Walker B."/>
            <person name="Young S."/>
            <person name="Zeng Q."/>
            <person name="Gargeya S."/>
            <person name="Fitzgerald M."/>
            <person name="Haas B."/>
            <person name="Abouelleil A."/>
            <person name="Allen A.W."/>
            <person name="Alvarado L."/>
            <person name="Arachchi H.M."/>
            <person name="Berlin A.M."/>
            <person name="Chapman S.B."/>
            <person name="Gainer-Dewar J."/>
            <person name="Goldberg J."/>
            <person name="Griggs A."/>
            <person name="Gujja S."/>
            <person name="Hansen M."/>
            <person name="Howarth C."/>
            <person name="Imamovic A."/>
            <person name="Ireland A."/>
            <person name="Larimer J."/>
            <person name="McCowan C."/>
            <person name="Murphy C."/>
            <person name="Pearson M."/>
            <person name="Poon T.W."/>
            <person name="Priest M."/>
            <person name="Roberts A."/>
            <person name="Saif S."/>
            <person name="Shea T."/>
            <person name="Sisk P."/>
            <person name="Sykes S."/>
            <person name="Wortman J."/>
            <person name="Nusbaum C."/>
            <person name="Birren B."/>
        </authorList>
    </citation>
    <scope>NUCLEOTIDE SEQUENCE [LARGE SCALE GENOMIC DNA]</scope>
    <source>
        <strain evidence="2 3">ATCC 43198</strain>
    </source>
</reference>
<name>S1RLH5_9ENTE</name>
<evidence type="ECO:0000259" key="1">
    <source>
        <dbReference type="SMART" id="SM00507"/>
    </source>
</evidence>
<dbReference type="CDD" id="cd22249">
    <property type="entry name" value="UDM1_RNF168_RNF169-like"/>
    <property type="match status" value="1"/>
</dbReference>
<dbReference type="InterPro" id="IPR003615">
    <property type="entry name" value="HNH_nuc"/>
</dbReference>
<dbReference type="Proteomes" id="UP000017415">
    <property type="component" value="Unassembled WGS sequence"/>
</dbReference>
<accession>S1RLH5</accession>
<dbReference type="SMART" id="SM00507">
    <property type="entry name" value="HNHc"/>
    <property type="match status" value="1"/>
</dbReference>
<proteinExistence type="predicted"/>
<dbReference type="OrthoDB" id="9802901at2"/>
<evidence type="ECO:0000313" key="3">
    <source>
        <dbReference type="Proteomes" id="UP000017415"/>
    </source>
</evidence>
<keyword evidence="3" id="KW-1185">Reference proteome</keyword>
<dbReference type="GeneID" id="60870851"/>
<dbReference type="InterPro" id="IPR002711">
    <property type="entry name" value="HNH"/>
</dbReference>
<feature type="domain" description="HNH nuclease" evidence="1">
    <location>
        <begin position="212"/>
        <end position="258"/>
    </location>
</feature>
<protein>
    <recommendedName>
        <fullName evidence="1">HNH nuclease domain-containing protein</fullName>
    </recommendedName>
</protein>
<dbReference type="AlphaFoldDB" id="S1RLH5"/>
<dbReference type="PATRIC" id="fig|1121864.4.peg.1221"/>
<dbReference type="EMBL" id="AHYS01000011">
    <property type="protein sequence ID" value="ESK60487.1"/>
    <property type="molecule type" value="Genomic_DNA"/>
</dbReference>
<dbReference type="CDD" id="cd00085">
    <property type="entry name" value="HNHc"/>
    <property type="match status" value="1"/>
</dbReference>
<comment type="caution">
    <text evidence="2">The sequence shown here is derived from an EMBL/GenBank/DDBJ whole genome shotgun (WGS) entry which is preliminary data.</text>
</comment>
<evidence type="ECO:0000313" key="2">
    <source>
        <dbReference type="EMBL" id="ESK60487.1"/>
    </source>
</evidence>
<gene>
    <name evidence="2" type="ORF">OMO_02146</name>
</gene>
<dbReference type="Gene3D" id="1.10.30.50">
    <property type="match status" value="1"/>
</dbReference>
<dbReference type="Pfam" id="PF01844">
    <property type="entry name" value="HNH"/>
    <property type="match status" value="1"/>
</dbReference>
<organism evidence="2 3">
    <name type="scientific">Enterococcus cecorum DSM 20682 = ATCC 43198</name>
    <dbReference type="NCBI Taxonomy" id="1121864"/>
    <lineage>
        <taxon>Bacteria</taxon>
        <taxon>Bacillati</taxon>
        <taxon>Bacillota</taxon>
        <taxon>Bacilli</taxon>
        <taxon>Lactobacillales</taxon>
        <taxon>Enterococcaceae</taxon>
        <taxon>Enterococcus</taxon>
    </lineage>
</organism>
<sequence>MDVYECKICGKLFSGRKKKYCSQACSDEARRIRNRDRWRKDHPDWNKDANKICEWCGKDFSVPTRNAHIAKFCSDKCRDTWWSRTVYGYKSIEERNEERRKQKEIRQKRLEKERTVKRFKNSIQTIIKIKEEERIKKLTRNCVECGNLFYNPSPNVLTCSAECSRKRNRRVSRMIYKGRINKKNLIDKDINLTKLYKKYDGMCYLCGQQCDWNDKVVTHEGHTIVGEKYPTIEHVVPLSKGGMHSWDNVKLACMKCNTLKGDKI</sequence>
<dbReference type="HOGENOM" id="CLU_1110251_0_0_9"/>
<dbReference type="eggNOG" id="COG1403">
    <property type="taxonomic scope" value="Bacteria"/>
</dbReference>